<evidence type="ECO:0000256" key="1">
    <source>
        <dbReference type="ARBA" id="ARBA00004370"/>
    </source>
</evidence>
<protein>
    <recommendedName>
        <fullName evidence="8">MAPEG family protein</fullName>
    </recommendedName>
</protein>
<dbReference type="AlphaFoldDB" id="A0A917I5Y7"/>
<evidence type="ECO:0000256" key="3">
    <source>
        <dbReference type="ARBA" id="ARBA00022989"/>
    </source>
</evidence>
<organism evidence="6 7">
    <name type="scientific">Alsobacter metallidurans</name>
    <dbReference type="NCBI Taxonomy" id="340221"/>
    <lineage>
        <taxon>Bacteria</taxon>
        <taxon>Pseudomonadati</taxon>
        <taxon>Pseudomonadota</taxon>
        <taxon>Alphaproteobacteria</taxon>
        <taxon>Hyphomicrobiales</taxon>
        <taxon>Alsobacteraceae</taxon>
        <taxon>Alsobacter</taxon>
    </lineage>
</organism>
<dbReference type="RefSeq" id="WP_188517455.1">
    <property type="nucleotide sequence ID" value="NZ_BMES01000001.1"/>
</dbReference>
<feature type="transmembrane region" description="Helical" evidence="5">
    <location>
        <begin position="112"/>
        <end position="135"/>
    </location>
</feature>
<dbReference type="InterPro" id="IPR001129">
    <property type="entry name" value="Membr-assoc_MAPEG"/>
</dbReference>
<keyword evidence="7" id="KW-1185">Reference proteome</keyword>
<gene>
    <name evidence="6" type="ORF">GCM10007036_19880</name>
</gene>
<evidence type="ECO:0000313" key="7">
    <source>
        <dbReference type="Proteomes" id="UP000603912"/>
    </source>
</evidence>
<dbReference type="Gene3D" id="1.20.120.550">
    <property type="entry name" value="Membrane associated eicosanoid/glutathione metabolism-like domain"/>
    <property type="match status" value="1"/>
</dbReference>
<dbReference type="EMBL" id="BMES01000001">
    <property type="protein sequence ID" value="GGH17999.1"/>
    <property type="molecule type" value="Genomic_DNA"/>
</dbReference>
<feature type="transmembrane region" description="Helical" evidence="5">
    <location>
        <begin position="65"/>
        <end position="92"/>
    </location>
</feature>
<comment type="subcellular location">
    <subcellularLocation>
        <location evidence="1">Membrane</location>
    </subcellularLocation>
</comment>
<sequence>MPLLYPVLAQVLLTFVVLFATGSARFKALRERRVKIGAIAVANEGWPEDVRKFSNNYANQFETPVLFYVLCGIAIFIRATDILMLVLAWLFVVTRVLHAFIHTGSNDVQTRFRVFLAGVAVLIIMWALIVLRLLIP</sequence>
<name>A0A917I5Y7_9HYPH</name>
<proteinExistence type="predicted"/>
<keyword evidence="4 5" id="KW-0472">Membrane</keyword>
<reference evidence="6" key="2">
    <citation type="submission" date="2020-09" db="EMBL/GenBank/DDBJ databases">
        <authorList>
            <person name="Sun Q."/>
            <person name="Zhou Y."/>
        </authorList>
    </citation>
    <scope>NUCLEOTIDE SEQUENCE</scope>
    <source>
        <strain evidence="6">CGMCC 1.12214</strain>
    </source>
</reference>
<dbReference type="SUPFAM" id="SSF161084">
    <property type="entry name" value="MAPEG domain-like"/>
    <property type="match status" value="1"/>
</dbReference>
<dbReference type="Proteomes" id="UP000603912">
    <property type="component" value="Unassembled WGS sequence"/>
</dbReference>
<evidence type="ECO:0000256" key="2">
    <source>
        <dbReference type="ARBA" id="ARBA00022692"/>
    </source>
</evidence>
<keyword evidence="2 5" id="KW-0812">Transmembrane</keyword>
<evidence type="ECO:0000256" key="4">
    <source>
        <dbReference type="ARBA" id="ARBA00023136"/>
    </source>
</evidence>
<evidence type="ECO:0000313" key="6">
    <source>
        <dbReference type="EMBL" id="GGH17999.1"/>
    </source>
</evidence>
<reference evidence="6" key="1">
    <citation type="journal article" date="2014" name="Int. J. Syst. Evol. Microbiol.">
        <title>Complete genome sequence of Corynebacterium casei LMG S-19264T (=DSM 44701T), isolated from a smear-ripened cheese.</title>
        <authorList>
            <consortium name="US DOE Joint Genome Institute (JGI-PGF)"/>
            <person name="Walter F."/>
            <person name="Albersmeier A."/>
            <person name="Kalinowski J."/>
            <person name="Ruckert C."/>
        </authorList>
    </citation>
    <scope>NUCLEOTIDE SEQUENCE</scope>
    <source>
        <strain evidence="6">CGMCC 1.12214</strain>
    </source>
</reference>
<dbReference type="GO" id="GO:0016020">
    <property type="term" value="C:membrane"/>
    <property type="evidence" value="ECO:0007669"/>
    <property type="project" value="UniProtKB-SubCell"/>
</dbReference>
<feature type="transmembrane region" description="Helical" evidence="5">
    <location>
        <begin position="6"/>
        <end position="26"/>
    </location>
</feature>
<evidence type="ECO:0000256" key="5">
    <source>
        <dbReference type="SAM" id="Phobius"/>
    </source>
</evidence>
<evidence type="ECO:0008006" key="8">
    <source>
        <dbReference type="Google" id="ProtNLM"/>
    </source>
</evidence>
<dbReference type="Pfam" id="PF01124">
    <property type="entry name" value="MAPEG"/>
    <property type="match status" value="1"/>
</dbReference>
<keyword evidence="3 5" id="KW-1133">Transmembrane helix</keyword>
<accession>A0A917I5Y7</accession>
<dbReference type="InterPro" id="IPR023352">
    <property type="entry name" value="MAPEG-like_dom_sf"/>
</dbReference>
<comment type="caution">
    <text evidence="6">The sequence shown here is derived from an EMBL/GenBank/DDBJ whole genome shotgun (WGS) entry which is preliminary data.</text>
</comment>